<reference evidence="2" key="1">
    <citation type="submission" date="2014-09" db="EMBL/GenBank/DDBJ databases">
        <authorList>
            <person name="Magalhaes I.L.F."/>
            <person name="Oliveira U."/>
            <person name="Santos F.R."/>
            <person name="Vidigal T.H.D.A."/>
            <person name="Brescovit A.D."/>
            <person name="Santos A.J."/>
        </authorList>
    </citation>
    <scope>NUCLEOTIDE SEQUENCE</scope>
    <source>
        <tissue evidence="2">Shoot tissue taken approximately 20 cm above the soil surface</tissue>
    </source>
</reference>
<feature type="region of interest" description="Disordered" evidence="1">
    <location>
        <begin position="16"/>
        <end position="37"/>
    </location>
</feature>
<organism evidence="2">
    <name type="scientific">Arundo donax</name>
    <name type="common">Giant reed</name>
    <name type="synonym">Donax arundinaceus</name>
    <dbReference type="NCBI Taxonomy" id="35708"/>
    <lineage>
        <taxon>Eukaryota</taxon>
        <taxon>Viridiplantae</taxon>
        <taxon>Streptophyta</taxon>
        <taxon>Embryophyta</taxon>
        <taxon>Tracheophyta</taxon>
        <taxon>Spermatophyta</taxon>
        <taxon>Magnoliopsida</taxon>
        <taxon>Liliopsida</taxon>
        <taxon>Poales</taxon>
        <taxon>Poaceae</taxon>
        <taxon>PACMAD clade</taxon>
        <taxon>Arundinoideae</taxon>
        <taxon>Arundineae</taxon>
        <taxon>Arundo</taxon>
    </lineage>
</organism>
<evidence type="ECO:0000256" key="1">
    <source>
        <dbReference type="SAM" id="MobiDB-lite"/>
    </source>
</evidence>
<name>A0A0A9CEG8_ARUDO</name>
<accession>A0A0A9CEG8</accession>
<reference evidence="2" key="2">
    <citation type="journal article" date="2015" name="Data Brief">
        <title>Shoot transcriptome of the giant reed, Arundo donax.</title>
        <authorList>
            <person name="Barrero R.A."/>
            <person name="Guerrero F.D."/>
            <person name="Moolhuijzen P."/>
            <person name="Goolsby J.A."/>
            <person name="Tidwell J."/>
            <person name="Bellgard S.E."/>
            <person name="Bellgard M.I."/>
        </authorList>
    </citation>
    <scope>NUCLEOTIDE SEQUENCE</scope>
    <source>
        <tissue evidence="2">Shoot tissue taken approximately 20 cm above the soil surface</tissue>
    </source>
</reference>
<dbReference type="AlphaFoldDB" id="A0A0A9CEG8"/>
<proteinExistence type="predicted"/>
<protein>
    <submittedName>
        <fullName evidence="2">Uncharacterized protein</fullName>
    </submittedName>
</protein>
<dbReference type="EMBL" id="GBRH01226115">
    <property type="protein sequence ID" value="JAD71780.1"/>
    <property type="molecule type" value="Transcribed_RNA"/>
</dbReference>
<sequence length="37" mass="4162">MGLNAAVIPVRMRPYLSSQNQSNQNRCAVNQNKKNES</sequence>
<evidence type="ECO:0000313" key="2">
    <source>
        <dbReference type="EMBL" id="JAD71780.1"/>
    </source>
</evidence>